<dbReference type="Proteomes" id="UP000251800">
    <property type="component" value="Unassembled WGS sequence"/>
</dbReference>
<accession>A0A363UNG3</accession>
<reference evidence="2 3" key="1">
    <citation type="submission" date="2018-05" db="EMBL/GenBank/DDBJ databases">
        <title>Abyssibacter profundi OUC007T gen. nov., sp. nov, a marine bacterium isolated from seawater of the Mariana Trench.</title>
        <authorList>
            <person name="Zhou S."/>
        </authorList>
    </citation>
    <scope>NUCLEOTIDE SEQUENCE [LARGE SCALE GENOMIC DNA]</scope>
    <source>
        <strain evidence="2 3">OUC007</strain>
    </source>
</reference>
<evidence type="ECO:0000313" key="3">
    <source>
        <dbReference type="Proteomes" id="UP000251800"/>
    </source>
</evidence>
<dbReference type="OrthoDB" id="5767765at2"/>
<name>A0A363UNG3_9GAMM</name>
<feature type="transmembrane region" description="Helical" evidence="1">
    <location>
        <begin position="12"/>
        <end position="34"/>
    </location>
</feature>
<feature type="transmembrane region" description="Helical" evidence="1">
    <location>
        <begin position="40"/>
        <end position="61"/>
    </location>
</feature>
<dbReference type="AlphaFoldDB" id="A0A363UNG3"/>
<comment type="caution">
    <text evidence="2">The sequence shown here is derived from an EMBL/GenBank/DDBJ whole genome shotgun (WGS) entry which is preliminary data.</text>
</comment>
<dbReference type="RefSeq" id="WP_109719060.1">
    <property type="nucleotide sequence ID" value="NZ_QEQK01000003.1"/>
</dbReference>
<sequence length="173" mass="18717">MTTTTRIALAPTGWLTDVWLVGLGVLLPLGYWLLSSALGLPVAGLAIAAGVGLLWVVLGMWMTRASRLDIHDGRLILNAGGLFRHELALDSLRLDQVQIHYPPRHLGQMLGPRARGVSLPGVHLGWFAMPYGRVFVVGPALTPVLEIRTTDGGLLLTVDNPQDALTRLHAARR</sequence>
<organism evidence="2 3">
    <name type="scientific">Abyssibacter profundi</name>
    <dbReference type="NCBI Taxonomy" id="2182787"/>
    <lineage>
        <taxon>Bacteria</taxon>
        <taxon>Pseudomonadati</taxon>
        <taxon>Pseudomonadota</taxon>
        <taxon>Gammaproteobacteria</taxon>
        <taxon>Chromatiales</taxon>
        <taxon>Oceanococcaceae</taxon>
        <taxon>Abyssibacter</taxon>
    </lineage>
</organism>
<keyword evidence="1" id="KW-0472">Membrane</keyword>
<gene>
    <name evidence="2" type="ORF">DEH80_03305</name>
</gene>
<dbReference type="EMBL" id="QEQK01000003">
    <property type="protein sequence ID" value="PWN56980.1"/>
    <property type="molecule type" value="Genomic_DNA"/>
</dbReference>
<evidence type="ECO:0008006" key="4">
    <source>
        <dbReference type="Google" id="ProtNLM"/>
    </source>
</evidence>
<proteinExistence type="predicted"/>
<keyword evidence="1" id="KW-0812">Transmembrane</keyword>
<evidence type="ECO:0000313" key="2">
    <source>
        <dbReference type="EMBL" id="PWN56980.1"/>
    </source>
</evidence>
<keyword evidence="1" id="KW-1133">Transmembrane helix</keyword>
<protein>
    <recommendedName>
        <fullName evidence="4">Bacterial Pleckstrin homology domain-containing protein</fullName>
    </recommendedName>
</protein>
<evidence type="ECO:0000256" key="1">
    <source>
        <dbReference type="SAM" id="Phobius"/>
    </source>
</evidence>
<keyword evidence="3" id="KW-1185">Reference proteome</keyword>